<dbReference type="PANTHER" id="PTHR30337:SF7">
    <property type="entry name" value="PHOSPHOESTERASE"/>
    <property type="match status" value="1"/>
</dbReference>
<keyword evidence="4" id="KW-1185">Reference proteome</keyword>
<dbReference type="EMBL" id="JAAKZF010000006">
    <property type="protein sequence ID" value="NGO51107.1"/>
    <property type="molecule type" value="Genomic_DNA"/>
</dbReference>
<protein>
    <submittedName>
        <fullName evidence="3">DNA repair exonuclease</fullName>
    </submittedName>
</protein>
<name>A0A6G4WAF6_9HYPH</name>
<dbReference type="PANTHER" id="PTHR30337">
    <property type="entry name" value="COMPONENT OF ATP-DEPENDENT DSDNA EXONUCLEASE"/>
    <property type="match status" value="1"/>
</dbReference>
<dbReference type="InterPro" id="IPR004843">
    <property type="entry name" value="Calcineurin-like_PHP"/>
</dbReference>
<feature type="domain" description="Calcineurin-like phosphoesterase" evidence="2">
    <location>
        <begin position="4"/>
        <end position="201"/>
    </location>
</feature>
<comment type="caution">
    <text evidence="3">The sequence shown here is derived from an EMBL/GenBank/DDBJ whole genome shotgun (WGS) entry which is preliminary data.</text>
</comment>
<keyword evidence="3" id="KW-0540">Nuclease</keyword>
<dbReference type="Pfam" id="PF00149">
    <property type="entry name" value="Metallophos"/>
    <property type="match status" value="1"/>
</dbReference>
<dbReference type="AlphaFoldDB" id="A0A6G4WAF6"/>
<accession>A0A6G4WAF6</accession>
<dbReference type="Proteomes" id="UP001642900">
    <property type="component" value="Unassembled WGS sequence"/>
</dbReference>
<dbReference type="InterPro" id="IPR050535">
    <property type="entry name" value="DNA_Repair-Maintenance_Comp"/>
</dbReference>
<dbReference type="PIRSF" id="PIRSF033091">
    <property type="entry name" value="Pesterase_YhaO"/>
    <property type="match status" value="1"/>
</dbReference>
<evidence type="ECO:0000313" key="3">
    <source>
        <dbReference type="EMBL" id="NGO51107.1"/>
    </source>
</evidence>
<keyword evidence="3" id="KW-0269">Exonuclease</keyword>
<evidence type="ECO:0000256" key="1">
    <source>
        <dbReference type="ARBA" id="ARBA00022801"/>
    </source>
</evidence>
<sequence length="424" mass="46552">MAYRFVHAADIHLDSPLRSLAMRSPELADLIGNATRQAFVRVIDLCLREQVDALLLAGDLYDGEQTSMKTARFLAEQVRRLHEAGIRVFIIRGNHDAVSQITKELVFPETVKVFSGRAEAIAVERARGDFPVFVHGLSFAEPHAPENLVGKYKPMIDGAFNIGILHSSLSGSSGHNPYAPCSLADLDATGFHYWALGHIHKRSVFEGKCTVVMPGMPQGRDINESGVKSVSLVTVSDDLSVRIEERFTSVAQFERVEVDTSQIEDWAGLAREIGKALERTRTDAASDHLVARVRLTGITPLAWRMRRDIDLLKAEADDRASTVGRCWVEKLEVQSQPRSAAQVNSGDPLAELRRLISDEVAGSDAFKAAAFEVAEELRGQLPPECRHILGEEETAFDLVVADLLDEGADNVVARLHADSDVEAA</sequence>
<reference evidence="3 4" key="1">
    <citation type="submission" date="2020-02" db="EMBL/GenBank/DDBJ databases">
        <title>Genome sequence of strain CCNWXJ40-4.</title>
        <authorList>
            <person name="Gao J."/>
            <person name="Sun J."/>
        </authorList>
    </citation>
    <scope>NUCLEOTIDE SEQUENCE [LARGE SCALE GENOMIC DNA]</scope>
    <source>
        <strain evidence="3 4">CCNWXJ 40-4</strain>
    </source>
</reference>
<dbReference type="InterPro" id="IPR041796">
    <property type="entry name" value="Mre11_N"/>
</dbReference>
<dbReference type="SUPFAM" id="SSF56300">
    <property type="entry name" value="Metallo-dependent phosphatases"/>
    <property type="match status" value="1"/>
</dbReference>
<dbReference type="RefSeq" id="WP_165025721.1">
    <property type="nucleotide sequence ID" value="NZ_JAAKZF010000006.1"/>
</dbReference>
<dbReference type="GO" id="GO:0004527">
    <property type="term" value="F:exonuclease activity"/>
    <property type="evidence" value="ECO:0007669"/>
    <property type="project" value="UniProtKB-KW"/>
</dbReference>
<dbReference type="InterPro" id="IPR014576">
    <property type="entry name" value="Pesterase_YhaO"/>
</dbReference>
<proteinExistence type="predicted"/>
<organism evidence="3 4">
    <name type="scientific">Allomesorhizobium camelthorni</name>
    <dbReference type="NCBI Taxonomy" id="475069"/>
    <lineage>
        <taxon>Bacteria</taxon>
        <taxon>Pseudomonadati</taxon>
        <taxon>Pseudomonadota</taxon>
        <taxon>Alphaproteobacteria</taxon>
        <taxon>Hyphomicrobiales</taxon>
        <taxon>Phyllobacteriaceae</taxon>
        <taxon>Allomesorhizobium</taxon>
    </lineage>
</organism>
<dbReference type="CDD" id="cd00840">
    <property type="entry name" value="MPP_Mre11_N"/>
    <property type="match status" value="1"/>
</dbReference>
<gene>
    <name evidence="3" type="ORF">G6N73_07915</name>
</gene>
<keyword evidence="1" id="KW-0378">Hydrolase</keyword>
<dbReference type="InterPro" id="IPR029052">
    <property type="entry name" value="Metallo-depent_PP-like"/>
</dbReference>
<evidence type="ECO:0000313" key="4">
    <source>
        <dbReference type="Proteomes" id="UP001642900"/>
    </source>
</evidence>
<evidence type="ECO:0000259" key="2">
    <source>
        <dbReference type="Pfam" id="PF00149"/>
    </source>
</evidence>
<dbReference type="Gene3D" id="3.60.21.10">
    <property type="match status" value="1"/>
</dbReference>